<sequence>MIILVYLPEAAIAELIAVASTAATLRSRIYRRGSQSGGGGSGRRETKRGQGKKGAARLADCFRRRSRSERIPRSLGWPDHAGYEGTDGGFSLMVATDRTCSATITMVVNQLVDPHSDETVELALSNQSRGLPGRRAHG</sequence>
<dbReference type="RefSeq" id="WP_143342771.1">
    <property type="nucleotide sequence ID" value="NZ_JAGIOO010000001.1"/>
</dbReference>
<evidence type="ECO:0000313" key="2">
    <source>
        <dbReference type="EMBL" id="MBP2479692.1"/>
    </source>
</evidence>
<evidence type="ECO:0000313" key="3">
    <source>
        <dbReference type="Proteomes" id="UP001519363"/>
    </source>
</evidence>
<protein>
    <submittedName>
        <fullName evidence="2">Uncharacterized protein</fullName>
    </submittedName>
</protein>
<feature type="region of interest" description="Disordered" evidence="1">
    <location>
        <begin position="31"/>
        <end position="57"/>
    </location>
</feature>
<evidence type="ECO:0000256" key="1">
    <source>
        <dbReference type="SAM" id="MobiDB-lite"/>
    </source>
</evidence>
<organism evidence="2 3">
    <name type="scientific">Crossiella equi</name>
    <dbReference type="NCBI Taxonomy" id="130796"/>
    <lineage>
        <taxon>Bacteria</taxon>
        <taxon>Bacillati</taxon>
        <taxon>Actinomycetota</taxon>
        <taxon>Actinomycetes</taxon>
        <taxon>Pseudonocardiales</taxon>
        <taxon>Pseudonocardiaceae</taxon>
        <taxon>Crossiella</taxon>
    </lineage>
</organism>
<keyword evidence="3" id="KW-1185">Reference proteome</keyword>
<reference evidence="2 3" key="1">
    <citation type="submission" date="2021-03" db="EMBL/GenBank/DDBJ databases">
        <title>Sequencing the genomes of 1000 actinobacteria strains.</title>
        <authorList>
            <person name="Klenk H.-P."/>
        </authorList>
    </citation>
    <scope>NUCLEOTIDE SEQUENCE [LARGE SCALE GENOMIC DNA]</scope>
    <source>
        <strain evidence="2 3">DSM 44580</strain>
    </source>
</reference>
<gene>
    <name evidence="2" type="ORF">JOF53_008564</name>
</gene>
<dbReference type="Proteomes" id="UP001519363">
    <property type="component" value="Unassembled WGS sequence"/>
</dbReference>
<comment type="caution">
    <text evidence="2">The sequence shown here is derived from an EMBL/GenBank/DDBJ whole genome shotgun (WGS) entry which is preliminary data.</text>
</comment>
<proteinExistence type="predicted"/>
<name>A0ABS5ASZ0_9PSEU</name>
<accession>A0ABS5ASZ0</accession>
<dbReference type="EMBL" id="JAGIOO010000001">
    <property type="protein sequence ID" value="MBP2479692.1"/>
    <property type="molecule type" value="Genomic_DNA"/>
</dbReference>